<protein>
    <submittedName>
        <fullName evidence="2">Uncharacterized protein</fullName>
    </submittedName>
</protein>
<feature type="region of interest" description="Disordered" evidence="1">
    <location>
        <begin position="22"/>
        <end position="46"/>
    </location>
</feature>
<organism evidence="2">
    <name type="scientific">Candidatus Kentrum sp. TC</name>
    <dbReference type="NCBI Taxonomy" id="2126339"/>
    <lineage>
        <taxon>Bacteria</taxon>
        <taxon>Pseudomonadati</taxon>
        <taxon>Pseudomonadota</taxon>
        <taxon>Gammaproteobacteria</taxon>
        <taxon>Candidatus Kentrum</taxon>
    </lineage>
</organism>
<evidence type="ECO:0000313" key="2">
    <source>
        <dbReference type="EMBL" id="VFK52883.1"/>
    </source>
</evidence>
<dbReference type="AlphaFoldDB" id="A0A450ZGE2"/>
<accession>A0A450ZGE2</accession>
<name>A0A450ZGE2_9GAMM</name>
<reference evidence="2" key="1">
    <citation type="submission" date="2019-02" db="EMBL/GenBank/DDBJ databases">
        <authorList>
            <person name="Gruber-Vodicka R. H."/>
            <person name="Seah K. B. B."/>
        </authorList>
    </citation>
    <scope>NUCLEOTIDE SEQUENCE</scope>
    <source>
        <strain evidence="2">BECK_BZ123</strain>
    </source>
</reference>
<sequence>MMAARRGWRMAAFGLIRQIATRRVDKRSASANEPDRREADKAEGQT</sequence>
<proteinExistence type="predicted"/>
<gene>
    <name evidence="2" type="ORF">BECKTC1821D_GA0114238_12222</name>
</gene>
<dbReference type="EMBL" id="CAADFS010000222">
    <property type="protein sequence ID" value="VFK52883.1"/>
    <property type="molecule type" value="Genomic_DNA"/>
</dbReference>
<evidence type="ECO:0000256" key="1">
    <source>
        <dbReference type="SAM" id="MobiDB-lite"/>
    </source>
</evidence>